<proteinExistence type="predicted"/>
<reference evidence="1 2" key="1">
    <citation type="submission" date="2023-06" db="EMBL/GenBank/DDBJ databases">
        <authorList>
            <person name="Yushchuk O."/>
            <person name="Binda E."/>
            <person name="Ruckert-Reed C."/>
            <person name="Fedorenko V."/>
            <person name="Kalinowski J."/>
            <person name="Marinelli F."/>
        </authorList>
    </citation>
    <scope>NUCLEOTIDE SEQUENCE [LARGE SCALE GENOMIC DNA]</scope>
    <source>
        <strain evidence="1 2">NRRL 3884</strain>
    </source>
</reference>
<accession>A0ABY8WNW1</accession>
<dbReference type="EMBL" id="CP126980">
    <property type="protein sequence ID" value="WIM99535.1"/>
    <property type="molecule type" value="Genomic_DNA"/>
</dbReference>
<name>A0ABY8WNW1_9ACTN</name>
<sequence>MEITAFTSDWYVRHANGALSVIRRDRNARARAGGRRAGGTLPG</sequence>
<protein>
    <submittedName>
        <fullName evidence="1">Uncharacterized protein</fullName>
    </submittedName>
</protein>
<dbReference type="Proteomes" id="UP001240150">
    <property type="component" value="Chromosome"/>
</dbReference>
<gene>
    <name evidence="1" type="ORF">ACTOB_003193</name>
</gene>
<organism evidence="1 2">
    <name type="scientific">Actinoplanes oblitus</name>
    <dbReference type="NCBI Taxonomy" id="3040509"/>
    <lineage>
        <taxon>Bacteria</taxon>
        <taxon>Bacillati</taxon>
        <taxon>Actinomycetota</taxon>
        <taxon>Actinomycetes</taxon>
        <taxon>Micromonosporales</taxon>
        <taxon>Micromonosporaceae</taxon>
        <taxon>Actinoplanes</taxon>
    </lineage>
</organism>
<dbReference type="RefSeq" id="WP_284920973.1">
    <property type="nucleotide sequence ID" value="NZ_CP126980.1"/>
</dbReference>
<evidence type="ECO:0000313" key="1">
    <source>
        <dbReference type="EMBL" id="WIM99535.1"/>
    </source>
</evidence>
<keyword evidence="2" id="KW-1185">Reference proteome</keyword>
<evidence type="ECO:0000313" key="2">
    <source>
        <dbReference type="Proteomes" id="UP001240150"/>
    </source>
</evidence>